<evidence type="ECO:0000313" key="2">
    <source>
        <dbReference type="Proteomes" id="UP001237152"/>
    </source>
</evidence>
<reference evidence="1" key="1">
    <citation type="journal article" date="2019" name="Front. Microbiol.">
        <title>Pandoravirus Celtis Illustrates the Microevolution Processes at Work in the Giant Pandoraviridae Genomes.</title>
        <authorList>
            <person name="Legendre M."/>
            <person name="Alempic J.M."/>
            <person name="Philippe N."/>
            <person name="Lartigue A."/>
            <person name="Jeudy S."/>
            <person name="Poirot O."/>
            <person name="Ta N.T."/>
            <person name="Nin S."/>
            <person name="Coute Y."/>
            <person name="Abergel C."/>
            <person name="Claverie J.M."/>
        </authorList>
    </citation>
    <scope>NUCLEOTIDE SEQUENCE</scope>
</reference>
<accession>A0A4D6EHZ9</accession>
<name>A0A4D6EHZ9_9VIRU</name>
<sequence>MAPPDAVFAEFVAEAAQRASDLVENTRIAEARQSLDEATGIINNIDAALATLSLDESRRQLYEK</sequence>
<evidence type="ECO:0000313" key="1">
    <source>
        <dbReference type="EMBL" id="QBZ80973.1"/>
    </source>
</evidence>
<gene>
    <name evidence="1" type="ORF">pclt_cds_374</name>
</gene>
<organism evidence="1 2">
    <name type="scientific">Pandoravirus celtis</name>
    <dbReference type="NCBI Taxonomy" id="2568002"/>
    <lineage>
        <taxon>Viruses</taxon>
        <taxon>Pandoravirus</taxon>
    </lineage>
</organism>
<dbReference type="EMBL" id="MK174290">
    <property type="protein sequence ID" value="QBZ80973.1"/>
    <property type="molecule type" value="Genomic_DNA"/>
</dbReference>
<protein>
    <submittedName>
        <fullName evidence="1">Uncharacterized protein</fullName>
    </submittedName>
</protein>
<dbReference type="Proteomes" id="UP001237152">
    <property type="component" value="Segment"/>
</dbReference>
<proteinExistence type="predicted"/>